<gene>
    <name evidence="10" type="primary">lat</name>
    <name evidence="10" type="ORF">KAR29_11210</name>
</gene>
<dbReference type="KEGG" id="aram:KAR29_11210"/>
<proteinExistence type="inferred from homology"/>
<comment type="similarity">
    <text evidence="2 9">Belongs to the class-III pyridoxal-phosphate-dependent aminotransferase family.</text>
</comment>
<evidence type="ECO:0000256" key="6">
    <source>
        <dbReference type="ARBA" id="ARBA00022898"/>
    </source>
</evidence>
<evidence type="ECO:0000256" key="2">
    <source>
        <dbReference type="ARBA" id="ARBA00008954"/>
    </source>
</evidence>
<dbReference type="PANTHER" id="PTHR43206:SF2">
    <property type="entry name" value="4-AMINOBUTYRATE AMINOTRANSFERASE GABT"/>
    <property type="match status" value="1"/>
</dbReference>
<evidence type="ECO:0000313" key="10">
    <source>
        <dbReference type="EMBL" id="QTX31886.1"/>
    </source>
</evidence>
<keyword evidence="11" id="KW-1185">Reference proteome</keyword>
<dbReference type="CDD" id="cd00610">
    <property type="entry name" value="OAT_like"/>
    <property type="match status" value="1"/>
</dbReference>
<dbReference type="Gene3D" id="3.90.1150.10">
    <property type="entry name" value="Aspartate Aminotransferase, domain 1"/>
    <property type="match status" value="1"/>
</dbReference>
<evidence type="ECO:0000256" key="1">
    <source>
        <dbReference type="ARBA" id="ARBA00001933"/>
    </source>
</evidence>
<comment type="cofactor">
    <cofactor evidence="1">
        <name>pyridoxal 5'-phosphate</name>
        <dbReference type="ChEBI" id="CHEBI:597326"/>
    </cofactor>
</comment>
<dbReference type="Proteomes" id="UP000671879">
    <property type="component" value="Chromosome"/>
</dbReference>
<dbReference type="InterPro" id="IPR017657">
    <property type="entry name" value="L-lysine_6-transaminase"/>
</dbReference>
<dbReference type="GO" id="GO:0017000">
    <property type="term" value="P:antibiotic biosynthetic process"/>
    <property type="evidence" value="ECO:0007669"/>
    <property type="project" value="InterPro"/>
</dbReference>
<evidence type="ECO:0000256" key="4">
    <source>
        <dbReference type="ARBA" id="ARBA00022576"/>
    </source>
</evidence>
<dbReference type="InterPro" id="IPR015424">
    <property type="entry name" value="PyrdxlP-dep_Trfase"/>
</dbReference>
<dbReference type="PANTHER" id="PTHR43206">
    <property type="entry name" value="AMINOTRANSFERASE"/>
    <property type="match status" value="1"/>
</dbReference>
<dbReference type="EC" id="2.6.1.36" evidence="3"/>
<dbReference type="GO" id="GO:0045484">
    <property type="term" value="F:L-lysine 6-transaminase activity"/>
    <property type="evidence" value="ECO:0007669"/>
    <property type="project" value="UniProtKB-EC"/>
</dbReference>
<organism evidence="10 11">
    <name type="scientific">Aminithiophilus ramosus</name>
    <dbReference type="NCBI Taxonomy" id="3029084"/>
    <lineage>
        <taxon>Bacteria</taxon>
        <taxon>Thermotogati</taxon>
        <taxon>Synergistota</taxon>
        <taxon>Synergistia</taxon>
        <taxon>Synergistales</taxon>
        <taxon>Aminithiophilaceae</taxon>
        <taxon>Aminithiophilus</taxon>
    </lineage>
</organism>
<dbReference type="Pfam" id="PF00202">
    <property type="entry name" value="Aminotran_3"/>
    <property type="match status" value="1"/>
</dbReference>
<dbReference type="EMBL" id="CP072943">
    <property type="protein sequence ID" value="QTX31886.1"/>
    <property type="molecule type" value="Genomic_DNA"/>
</dbReference>
<sequence length="451" mass="50858">MSERFSGVKASEVLSVIAKWVLRDGFDIVIDMEKSKGSHIVDAATGDQWLDFYTFFASAPFGMNHPKLANDEFKEKIFRSAINKVASSDIYTVEMAEFVKTFAEVAKPEGFNHLFFIDYGTLAVENAFKVAMDWKVRKLLAQGKITKGQAIRGTKGTKVIHFNDAFHGRSGYTLSVTNTNDPNKYQFFAKYDWPRVINPKITWPLEDHLGVVQWLETVAEKQIRQALADNPDDICAIIIETIQGEGGDNQFRTEFMKKLREIADENDILLIFDEVQCGMGVTGKMWAWEHHGVKPDIFCFGKKAQICGLCAGPRVDEVEDNCFKVSSRINSTWGGTVVDMVRSTRYLEIYRDDNILDYVSNTAGPALYNGLKELEAEFPHLLCNVRGKGLMCAYDFRNAADRDKVLKALWAKRMLILPCGGSSIRYRPALNVPVEDLARGIEITRSVLKSL</sequence>
<evidence type="ECO:0000256" key="7">
    <source>
        <dbReference type="ARBA" id="ARBA00030921"/>
    </source>
</evidence>
<dbReference type="GO" id="GO:0030170">
    <property type="term" value="F:pyridoxal phosphate binding"/>
    <property type="evidence" value="ECO:0007669"/>
    <property type="project" value="InterPro"/>
</dbReference>
<evidence type="ECO:0000256" key="9">
    <source>
        <dbReference type="RuleBase" id="RU003560"/>
    </source>
</evidence>
<accession>A0A9Q7EYD2</accession>
<dbReference type="AlphaFoldDB" id="A0A9Q7EYD2"/>
<dbReference type="GO" id="GO:0009450">
    <property type="term" value="P:gamma-aminobutyric acid catabolic process"/>
    <property type="evidence" value="ECO:0007669"/>
    <property type="project" value="TreeGrafter"/>
</dbReference>
<keyword evidence="4 10" id="KW-0032">Aminotransferase</keyword>
<dbReference type="PIRSF" id="PIRSF000521">
    <property type="entry name" value="Transaminase_4ab_Lys_Orn"/>
    <property type="match status" value="1"/>
</dbReference>
<dbReference type="InterPro" id="IPR015421">
    <property type="entry name" value="PyrdxlP-dep_Trfase_major"/>
</dbReference>
<dbReference type="NCBIfam" id="TIGR03251">
    <property type="entry name" value="LAT_fam"/>
    <property type="match status" value="1"/>
</dbReference>
<evidence type="ECO:0000313" key="11">
    <source>
        <dbReference type="Proteomes" id="UP000671879"/>
    </source>
</evidence>
<dbReference type="InterPro" id="IPR015422">
    <property type="entry name" value="PyrdxlP-dep_Trfase_small"/>
</dbReference>
<evidence type="ECO:0000256" key="3">
    <source>
        <dbReference type="ARBA" id="ARBA00013071"/>
    </source>
</evidence>
<protein>
    <recommendedName>
        <fullName evidence="8">L-lysine-epsilon aminotransferase</fullName>
        <ecNumber evidence="3">2.6.1.36</ecNumber>
    </recommendedName>
    <alternativeName>
        <fullName evidence="7">Lysine 6-aminotransferase</fullName>
    </alternativeName>
</protein>
<reference evidence="11" key="1">
    <citation type="submission" date="2021-04" db="EMBL/GenBank/DDBJ databases">
        <title>A novel Synergistetes isolate from a pyrite-forming mixed culture.</title>
        <authorList>
            <person name="Bunk B."/>
            <person name="Sproer C."/>
            <person name="Spring S."/>
            <person name="Pester M."/>
        </authorList>
    </citation>
    <scope>NUCLEOTIDE SEQUENCE [LARGE SCALE GENOMIC DNA]</scope>
    <source>
        <strain evidence="11">J.5.4.2-T.3.5.2</strain>
    </source>
</reference>
<evidence type="ECO:0000256" key="5">
    <source>
        <dbReference type="ARBA" id="ARBA00022679"/>
    </source>
</evidence>
<dbReference type="Gene3D" id="3.40.640.10">
    <property type="entry name" value="Type I PLP-dependent aspartate aminotransferase-like (Major domain)"/>
    <property type="match status" value="1"/>
</dbReference>
<evidence type="ECO:0000256" key="8">
    <source>
        <dbReference type="ARBA" id="ARBA00050040"/>
    </source>
</evidence>
<keyword evidence="5 10" id="KW-0808">Transferase</keyword>
<name>A0A9Q7EYD2_9BACT</name>
<keyword evidence="6 9" id="KW-0663">Pyridoxal phosphate</keyword>
<dbReference type="SUPFAM" id="SSF53383">
    <property type="entry name" value="PLP-dependent transferases"/>
    <property type="match status" value="1"/>
</dbReference>
<dbReference type="InterPro" id="IPR005814">
    <property type="entry name" value="Aminotrans_3"/>
</dbReference>